<dbReference type="RefSeq" id="WP_208664673.1">
    <property type="nucleotide sequence ID" value="NZ_CP041147.1"/>
</dbReference>
<dbReference type="InterPro" id="IPR000890">
    <property type="entry name" value="Aliphatic_acid_kin_short-chain"/>
</dbReference>
<evidence type="ECO:0000256" key="4">
    <source>
        <dbReference type="ARBA" id="ARBA00022741"/>
    </source>
</evidence>
<organism evidence="9 10">
    <name type="scientific">Mycoplasma nasistruthionis</name>
    <dbReference type="NCBI Taxonomy" id="353852"/>
    <lineage>
        <taxon>Bacteria</taxon>
        <taxon>Bacillati</taxon>
        <taxon>Mycoplasmatota</taxon>
        <taxon>Mollicutes</taxon>
        <taxon>Mycoplasmataceae</taxon>
        <taxon>Mycoplasma</taxon>
    </lineage>
</organism>
<dbReference type="NCBIfam" id="TIGR00016">
    <property type="entry name" value="ackA"/>
    <property type="match status" value="1"/>
</dbReference>
<dbReference type="InterPro" id="IPR004372">
    <property type="entry name" value="Ac/propionate_kinase"/>
</dbReference>
<dbReference type="GO" id="GO:0006083">
    <property type="term" value="P:acetate metabolic process"/>
    <property type="evidence" value="ECO:0007669"/>
    <property type="project" value="TreeGrafter"/>
</dbReference>
<dbReference type="GO" id="GO:0005737">
    <property type="term" value="C:cytoplasm"/>
    <property type="evidence" value="ECO:0007669"/>
    <property type="project" value="UniProtKB-SubCell"/>
</dbReference>
<comment type="subunit">
    <text evidence="7">Homodimer.</text>
</comment>
<dbReference type="Pfam" id="PF00871">
    <property type="entry name" value="Acetate_kinase"/>
    <property type="match status" value="1"/>
</dbReference>
<dbReference type="PRINTS" id="PR00471">
    <property type="entry name" value="ACETATEKNASE"/>
</dbReference>
<feature type="binding site" evidence="7">
    <location>
        <position position="90"/>
    </location>
    <ligand>
        <name>substrate</name>
    </ligand>
</feature>
<keyword evidence="5 7" id="KW-0418">Kinase</keyword>
<evidence type="ECO:0000256" key="8">
    <source>
        <dbReference type="RuleBase" id="RU003835"/>
    </source>
</evidence>
<evidence type="ECO:0000256" key="7">
    <source>
        <dbReference type="HAMAP-Rule" id="MF_00020"/>
    </source>
</evidence>
<evidence type="ECO:0000256" key="6">
    <source>
        <dbReference type="ARBA" id="ARBA00022840"/>
    </source>
</evidence>
<dbReference type="PANTHER" id="PTHR21060">
    <property type="entry name" value="ACETATE KINASE"/>
    <property type="match status" value="1"/>
</dbReference>
<dbReference type="EMBL" id="CP041147">
    <property type="protein sequence ID" value="QDF65117.1"/>
    <property type="molecule type" value="Genomic_DNA"/>
</dbReference>
<dbReference type="HAMAP" id="MF_00020">
    <property type="entry name" value="Acetate_kinase"/>
    <property type="match status" value="1"/>
</dbReference>
<keyword evidence="2 7" id="KW-0808">Transferase</keyword>
<comment type="similarity">
    <text evidence="1 7 8">Belongs to the acetokinase family.</text>
</comment>
<dbReference type="PANTHER" id="PTHR21060:SF15">
    <property type="entry name" value="ACETATE KINASE-RELATED"/>
    <property type="match status" value="1"/>
</dbReference>
<accession>A0A4Y6I796</accession>
<dbReference type="Proteomes" id="UP000315201">
    <property type="component" value="Chromosome"/>
</dbReference>
<reference evidence="9 10" key="1">
    <citation type="submission" date="2019-06" db="EMBL/GenBank/DDBJ databases">
        <title>Mycoplasma nasistruthionis sp. nov. str Ms03.</title>
        <authorList>
            <person name="Botes A."/>
        </authorList>
    </citation>
    <scope>NUCLEOTIDE SEQUENCE [LARGE SCALE GENOMIC DNA]</scope>
    <source>
        <strain evidence="9 10">Ms03</strain>
    </source>
</reference>
<feature type="binding site" evidence="7">
    <location>
        <begin position="329"/>
        <end position="333"/>
    </location>
    <ligand>
        <name>ATP</name>
        <dbReference type="ChEBI" id="CHEBI:30616"/>
    </ligand>
</feature>
<protein>
    <recommendedName>
        <fullName evidence="7">Acetate kinase</fullName>
        <ecNumber evidence="7">2.7.2.1</ecNumber>
    </recommendedName>
    <alternativeName>
        <fullName evidence="7">Acetokinase</fullName>
    </alternativeName>
</protein>
<comment type="pathway">
    <text evidence="7">Metabolic intermediate biosynthesis; acetyl-CoA biosynthesis; acetyl-CoA from acetate: step 1/2.</text>
</comment>
<dbReference type="AlphaFoldDB" id="A0A4Y6I796"/>
<proteinExistence type="inferred from homology"/>
<keyword evidence="6 7" id="KW-0067">ATP-binding</keyword>
<dbReference type="NCBIfam" id="NF005520">
    <property type="entry name" value="PRK07157.1"/>
    <property type="match status" value="1"/>
</dbReference>
<dbReference type="EC" id="2.7.2.1" evidence="7"/>
<keyword evidence="7" id="KW-0963">Cytoplasm</keyword>
<feature type="binding site" evidence="7">
    <location>
        <position position="16"/>
    </location>
    <ligand>
        <name>ATP</name>
        <dbReference type="ChEBI" id="CHEBI:30616"/>
    </ligand>
</feature>
<dbReference type="GO" id="GO:0008776">
    <property type="term" value="F:acetate kinase activity"/>
    <property type="evidence" value="ECO:0007669"/>
    <property type="project" value="UniProtKB-UniRule"/>
</dbReference>
<dbReference type="SUPFAM" id="SSF53067">
    <property type="entry name" value="Actin-like ATPase domain"/>
    <property type="match status" value="2"/>
</dbReference>
<dbReference type="PROSITE" id="PS01075">
    <property type="entry name" value="ACETATE_KINASE_1"/>
    <property type="match status" value="1"/>
</dbReference>
<dbReference type="GO" id="GO:0005524">
    <property type="term" value="F:ATP binding"/>
    <property type="evidence" value="ECO:0007669"/>
    <property type="project" value="UniProtKB-KW"/>
</dbReference>
<feature type="active site" description="Proton donor/acceptor" evidence="7">
    <location>
        <position position="147"/>
    </location>
</feature>
<dbReference type="GO" id="GO:0000287">
    <property type="term" value="F:magnesium ion binding"/>
    <property type="evidence" value="ECO:0007669"/>
    <property type="project" value="UniProtKB-UniRule"/>
</dbReference>
<dbReference type="Gene3D" id="3.30.420.40">
    <property type="match status" value="2"/>
</dbReference>
<dbReference type="GO" id="GO:0006085">
    <property type="term" value="P:acetyl-CoA biosynthetic process"/>
    <property type="evidence" value="ECO:0007669"/>
    <property type="project" value="UniProtKB-UniRule"/>
</dbReference>
<comment type="catalytic activity">
    <reaction evidence="7">
        <text>acetate + ATP = acetyl phosphate + ADP</text>
        <dbReference type="Rhea" id="RHEA:11352"/>
        <dbReference type="ChEBI" id="CHEBI:22191"/>
        <dbReference type="ChEBI" id="CHEBI:30089"/>
        <dbReference type="ChEBI" id="CHEBI:30616"/>
        <dbReference type="ChEBI" id="CHEBI:456216"/>
        <dbReference type="EC" id="2.7.2.1"/>
    </reaction>
</comment>
<name>A0A4Y6I796_9MOLU</name>
<evidence type="ECO:0000256" key="5">
    <source>
        <dbReference type="ARBA" id="ARBA00022777"/>
    </source>
</evidence>
<dbReference type="InterPro" id="IPR043129">
    <property type="entry name" value="ATPase_NBD"/>
</dbReference>
<keyword evidence="10" id="KW-1185">Reference proteome</keyword>
<feature type="binding site" evidence="7">
    <location>
        <position position="9"/>
    </location>
    <ligand>
        <name>Mg(2+)</name>
        <dbReference type="ChEBI" id="CHEBI:18420"/>
    </ligand>
</feature>
<feature type="site" description="Transition state stabilizer" evidence="7">
    <location>
        <position position="238"/>
    </location>
</feature>
<sequence length="398" mass="43744">MNQKVLVINAGSSSIKLSLFNKSNLELLASGIAERITLPSGNLSIKFNDEKFEKEVAMPTHEVAVEEIYKLMQEINLVANPDEIEYIGFRVVQGGKYFSSTTKIQQAEIDKIQEVAIYAPLHNPGAVQAMLGFKKVFPNALLSADFDTAFHTTINKVNSTYAIPKNLTEKYNIKRYGAHGISHQFITEQLAEILNQDKVTFVNLHLGNGGSLCAVKDSKSFDTSMGLTPLAGIMMGTRSGDIDPSIHQFIKTQANLDIDEFTNILNKQSGLMGVSGVSSDMRDISAAAKSGNADAEFALDLFAQRVADYTAMYANKIGAKLDAIVFTAGIGENDAAIRQRIVDKLFFKNIKLDYTANFETKIGQYQLISSPDSEVKVYVIRTNEELVIARNALKIYSA</sequence>
<evidence type="ECO:0000256" key="3">
    <source>
        <dbReference type="ARBA" id="ARBA00022723"/>
    </source>
</evidence>
<gene>
    <name evidence="7" type="primary">ackA</name>
    <name evidence="9" type="ORF">FIV53_02350</name>
</gene>
<feature type="binding site" evidence="7">
    <location>
        <begin position="280"/>
        <end position="282"/>
    </location>
    <ligand>
        <name>ATP</name>
        <dbReference type="ChEBI" id="CHEBI:30616"/>
    </ligand>
</feature>
<comment type="cofactor">
    <cofactor evidence="7">
        <name>Mg(2+)</name>
        <dbReference type="ChEBI" id="CHEBI:18420"/>
    </cofactor>
    <cofactor evidence="7">
        <name>Mn(2+)</name>
        <dbReference type="ChEBI" id="CHEBI:29035"/>
    </cofactor>
    <text evidence="7">Mg(2+). Can also accept Mn(2+).</text>
</comment>
<feature type="binding site" evidence="7">
    <location>
        <position position="384"/>
    </location>
    <ligand>
        <name>Mg(2+)</name>
        <dbReference type="ChEBI" id="CHEBI:18420"/>
    </ligand>
</feature>
<evidence type="ECO:0000313" key="10">
    <source>
        <dbReference type="Proteomes" id="UP000315201"/>
    </source>
</evidence>
<dbReference type="PIRSF" id="PIRSF000722">
    <property type="entry name" value="Acetate_prop_kin"/>
    <property type="match status" value="1"/>
</dbReference>
<keyword evidence="4 7" id="KW-0547">Nucleotide-binding</keyword>
<comment type="subcellular location">
    <subcellularLocation>
        <location evidence="7">Cytoplasm</location>
    </subcellularLocation>
</comment>
<feature type="site" description="Transition state stabilizer" evidence="7">
    <location>
        <position position="179"/>
    </location>
</feature>
<comment type="function">
    <text evidence="7">Catalyzes the formation of acetyl phosphate from acetate and ATP. Can also catalyze the reverse reaction.</text>
</comment>
<keyword evidence="7" id="KW-0460">Magnesium</keyword>
<dbReference type="InterPro" id="IPR023865">
    <property type="entry name" value="Aliphatic_acid_kinase_CS"/>
</dbReference>
<dbReference type="UniPathway" id="UPA00340">
    <property type="reaction ID" value="UER00458"/>
</dbReference>
<evidence type="ECO:0000313" key="9">
    <source>
        <dbReference type="EMBL" id="QDF65117.1"/>
    </source>
</evidence>
<evidence type="ECO:0000256" key="2">
    <source>
        <dbReference type="ARBA" id="ARBA00022679"/>
    </source>
</evidence>
<feature type="binding site" evidence="7">
    <location>
        <begin position="205"/>
        <end position="209"/>
    </location>
    <ligand>
        <name>ATP</name>
        <dbReference type="ChEBI" id="CHEBI:30616"/>
    </ligand>
</feature>
<keyword evidence="3 7" id="KW-0479">Metal-binding</keyword>
<evidence type="ECO:0000256" key="1">
    <source>
        <dbReference type="ARBA" id="ARBA00008748"/>
    </source>
</evidence>